<evidence type="ECO:0000313" key="2">
    <source>
        <dbReference type="EMBL" id="CAS00110.1"/>
    </source>
</evidence>
<gene>
    <name evidence="2 4" type="ORF">CBG27938</name>
    <name evidence="2" type="ORF">CBG_27938</name>
</gene>
<dbReference type="KEGG" id="cbr:CBG_27938"/>
<keyword evidence="3" id="KW-1185">Reference proteome</keyword>
<dbReference type="InParanoid" id="B6IJN0"/>
<feature type="region of interest" description="Disordered" evidence="1">
    <location>
        <begin position="155"/>
        <end position="224"/>
    </location>
</feature>
<organism evidence="2 3">
    <name type="scientific">Caenorhabditis briggsae</name>
    <dbReference type="NCBI Taxonomy" id="6238"/>
    <lineage>
        <taxon>Eukaryota</taxon>
        <taxon>Metazoa</taxon>
        <taxon>Ecdysozoa</taxon>
        <taxon>Nematoda</taxon>
        <taxon>Chromadorea</taxon>
        <taxon>Rhabditida</taxon>
        <taxon>Rhabditina</taxon>
        <taxon>Rhabditomorpha</taxon>
        <taxon>Rhabditoidea</taxon>
        <taxon>Rhabditidae</taxon>
        <taxon>Peloderinae</taxon>
        <taxon>Caenorhabditis</taxon>
    </lineage>
</organism>
<dbReference type="HOGENOM" id="CLU_1016468_0_0_1"/>
<dbReference type="AlphaFoldDB" id="B6IJN0"/>
<evidence type="ECO:0000256" key="1">
    <source>
        <dbReference type="SAM" id="MobiDB-lite"/>
    </source>
</evidence>
<protein>
    <submittedName>
        <fullName evidence="2">Protein CBG27938</fullName>
    </submittedName>
</protein>
<reference evidence="2 3" key="1">
    <citation type="journal article" date="2003" name="PLoS Biol.">
        <title>The genome sequence of Caenorhabditis briggsae: a platform for comparative genomics.</title>
        <authorList>
            <person name="Stein L.D."/>
            <person name="Bao Z."/>
            <person name="Blasiar D."/>
            <person name="Blumenthal T."/>
            <person name="Brent M.R."/>
            <person name="Chen N."/>
            <person name="Chinwalla A."/>
            <person name="Clarke L."/>
            <person name="Clee C."/>
            <person name="Coghlan A."/>
            <person name="Coulson A."/>
            <person name="D'Eustachio P."/>
            <person name="Fitch D.H."/>
            <person name="Fulton L.A."/>
            <person name="Fulton R.E."/>
            <person name="Griffiths-Jones S."/>
            <person name="Harris T.W."/>
            <person name="Hillier L.W."/>
            <person name="Kamath R."/>
            <person name="Kuwabara P.E."/>
            <person name="Mardis E.R."/>
            <person name="Marra M.A."/>
            <person name="Miner T.L."/>
            <person name="Minx P."/>
            <person name="Mullikin J.C."/>
            <person name="Plumb R.W."/>
            <person name="Rogers J."/>
            <person name="Schein J.E."/>
            <person name="Sohrmann M."/>
            <person name="Spieth J."/>
            <person name="Stajich J.E."/>
            <person name="Wei C."/>
            <person name="Willey D."/>
            <person name="Wilson R.K."/>
            <person name="Durbin R."/>
            <person name="Waterston R.H."/>
        </authorList>
    </citation>
    <scope>NUCLEOTIDE SEQUENCE [LARGE SCALE GENOMIC DNA]</scope>
    <source>
        <strain evidence="2 3">AF16</strain>
    </source>
</reference>
<evidence type="ECO:0000313" key="4">
    <source>
        <dbReference type="WormBase" id="CBG27938a"/>
    </source>
</evidence>
<accession>B6IJN0</accession>
<feature type="compositionally biased region" description="Polar residues" evidence="1">
    <location>
        <begin position="1"/>
        <end position="11"/>
    </location>
</feature>
<proteinExistence type="predicted"/>
<feature type="region of interest" description="Disordered" evidence="1">
    <location>
        <begin position="1"/>
        <end position="30"/>
    </location>
</feature>
<dbReference type="WormBase" id="CBG27938a">
    <property type="protein sequence ID" value="CBP29116"/>
    <property type="gene ID" value="WBGene00089352"/>
</dbReference>
<dbReference type="RefSeq" id="XP_045099670.1">
    <property type="nucleotide sequence ID" value="XM_045240224.1"/>
</dbReference>
<dbReference type="EMBL" id="HE601046">
    <property type="protein sequence ID" value="CAS00110.1"/>
    <property type="molecule type" value="Genomic_DNA"/>
</dbReference>
<sequence length="274" mass="31573">MMFCDNSTPPLSSSVSSCHQPDQMVQKKEKPKFRNFSGVEVQSDKDIKELIERFEEDQNGNPKQAHCVLMESIFGQQEETVLKIVALKNEILFKAMPNGKRYKCREKDTEKFFTTDLRCQHCFLGRGLRYLNENPIVCHQWETQLHILIEKLKEKSGRRPSTNSPPITMITCPSFPQKNNENTAKKRVGSPSQNHESLRCSPPKQERIPGQENSVLSAPPQTKKEKLRAMEQELARKRKAMTNALGGLRENLKTQKSLLQKIVKKESNYRRQSC</sequence>
<feature type="compositionally biased region" description="Polar residues" evidence="1">
    <location>
        <begin position="211"/>
        <end position="220"/>
    </location>
</feature>
<dbReference type="CTD" id="68919387"/>
<name>B6IJN0_CAEBR</name>
<dbReference type="GeneID" id="68919387"/>
<evidence type="ECO:0000313" key="3">
    <source>
        <dbReference type="Proteomes" id="UP000008549"/>
    </source>
</evidence>
<dbReference type="Proteomes" id="UP000008549">
    <property type="component" value="Unassembled WGS sequence"/>
</dbReference>
<reference evidence="2 3" key="2">
    <citation type="journal article" date="2011" name="PLoS Genet.">
        <title>Caenorhabditis briggsae recombinant inbred line genotypes reveal inter-strain incompatibility and the evolution of recombination.</title>
        <authorList>
            <person name="Ross J.A."/>
            <person name="Koboldt D.C."/>
            <person name="Staisch J.E."/>
            <person name="Chamberlin H.M."/>
            <person name="Gupta B.P."/>
            <person name="Miller R.D."/>
            <person name="Baird S.E."/>
            <person name="Haag E.S."/>
        </authorList>
    </citation>
    <scope>NUCLEOTIDE SEQUENCE [LARGE SCALE GENOMIC DNA]</scope>
    <source>
        <strain evidence="2 3">AF16</strain>
    </source>
</reference>